<keyword evidence="11" id="KW-1185">Reference proteome</keyword>
<sequence length="470" mass="52707" precursor="true">MFRSLFAAFLIAFSYASASAAAPNILLICVDDLRPELNCFAVDYIHSPNIDRLAAEGRSFSRHYVQAPTCGVSRYSLLTGRYGNYNYGNHLLAERAKRIKRGEEVPASMPAYFRERGYRTVSIGKVSHYPGGLGGEAWNDRSQVEMPNSWDEQLMPCGAWETPQGAMHGLAHGQTRQDQPKKSMPVFQSEEGPDDIYPDGVMIEGALKKMEELSAGDEPFFFAVGIIRPHLPFGAPAKYMEPYRHIKLPAIPHPEKPDFPTTWHRSGEFNRYQLWGKNPNQDQEFADEVRKHYAACVTYADALVGRLLKKLEAGGKSENTIVVLWGDHGWHLGEHAVWGKHTLFEESLRSPLIIRVPGMDRPGEMSGSIVETIDIFPTLADLSDLPQPEYIDGVSLRPILADPTAPGHPAVSYTKAKTIRTDRWRMIRHANGYVELYDHETDSGETVNAADEHPEHVADLMQLLEKRLGL</sequence>
<dbReference type="InterPro" id="IPR000917">
    <property type="entry name" value="Sulfatase_N"/>
</dbReference>
<dbReference type="KEGG" id="svp:Pan189_42560"/>
<dbReference type="SUPFAM" id="SSF53649">
    <property type="entry name" value="Alkaline phosphatase-like"/>
    <property type="match status" value="1"/>
</dbReference>
<evidence type="ECO:0000313" key="11">
    <source>
        <dbReference type="Proteomes" id="UP000317318"/>
    </source>
</evidence>
<dbReference type="AlphaFoldDB" id="A0A517R7H9"/>
<evidence type="ECO:0000256" key="3">
    <source>
        <dbReference type="ARBA" id="ARBA00022723"/>
    </source>
</evidence>
<feature type="domain" description="Sulfatase N-terminal" evidence="9">
    <location>
        <begin position="23"/>
        <end position="384"/>
    </location>
</feature>
<protein>
    <submittedName>
        <fullName evidence="10">Choline-sulfatase</fullName>
        <ecNumber evidence="10">3.1.6.6</ecNumber>
    </submittedName>
</protein>
<organism evidence="10 11">
    <name type="scientific">Stratiformator vulcanicus</name>
    <dbReference type="NCBI Taxonomy" id="2527980"/>
    <lineage>
        <taxon>Bacteria</taxon>
        <taxon>Pseudomonadati</taxon>
        <taxon>Planctomycetota</taxon>
        <taxon>Planctomycetia</taxon>
        <taxon>Planctomycetales</taxon>
        <taxon>Planctomycetaceae</taxon>
        <taxon>Stratiformator</taxon>
    </lineage>
</organism>
<feature type="chain" id="PRO_5021726012" evidence="8">
    <location>
        <begin position="21"/>
        <end position="470"/>
    </location>
</feature>
<evidence type="ECO:0000256" key="7">
    <source>
        <dbReference type="SAM" id="MobiDB-lite"/>
    </source>
</evidence>
<dbReference type="OrthoDB" id="9782218at2"/>
<evidence type="ECO:0000256" key="1">
    <source>
        <dbReference type="ARBA" id="ARBA00001913"/>
    </source>
</evidence>
<dbReference type="Gene3D" id="3.40.720.10">
    <property type="entry name" value="Alkaline Phosphatase, subunit A"/>
    <property type="match status" value="1"/>
</dbReference>
<dbReference type="GO" id="GO:0047753">
    <property type="term" value="F:choline-sulfatase activity"/>
    <property type="evidence" value="ECO:0007669"/>
    <property type="project" value="UniProtKB-EC"/>
</dbReference>
<comment type="similarity">
    <text evidence="2">Belongs to the sulfatase family.</text>
</comment>
<proteinExistence type="inferred from homology"/>
<keyword evidence="5 10" id="KW-0378">Hydrolase</keyword>
<gene>
    <name evidence="10" type="primary">betC_10</name>
    <name evidence="10" type="ORF">Pan189_42560</name>
</gene>
<keyword evidence="3" id="KW-0479">Metal-binding</keyword>
<dbReference type="Pfam" id="PF00884">
    <property type="entry name" value="Sulfatase"/>
    <property type="match status" value="1"/>
</dbReference>
<dbReference type="CDD" id="cd16030">
    <property type="entry name" value="iduronate-2-sulfatase"/>
    <property type="match status" value="1"/>
</dbReference>
<evidence type="ECO:0000256" key="4">
    <source>
        <dbReference type="ARBA" id="ARBA00022729"/>
    </source>
</evidence>
<dbReference type="InterPro" id="IPR017850">
    <property type="entry name" value="Alkaline_phosphatase_core_sf"/>
</dbReference>
<reference evidence="10 11" key="1">
    <citation type="submission" date="2019-02" db="EMBL/GenBank/DDBJ databases">
        <title>Deep-cultivation of Planctomycetes and their phenomic and genomic characterization uncovers novel biology.</title>
        <authorList>
            <person name="Wiegand S."/>
            <person name="Jogler M."/>
            <person name="Boedeker C."/>
            <person name="Pinto D."/>
            <person name="Vollmers J."/>
            <person name="Rivas-Marin E."/>
            <person name="Kohn T."/>
            <person name="Peeters S.H."/>
            <person name="Heuer A."/>
            <person name="Rast P."/>
            <person name="Oberbeckmann S."/>
            <person name="Bunk B."/>
            <person name="Jeske O."/>
            <person name="Meyerdierks A."/>
            <person name="Storesund J.E."/>
            <person name="Kallscheuer N."/>
            <person name="Luecker S."/>
            <person name="Lage O.M."/>
            <person name="Pohl T."/>
            <person name="Merkel B.J."/>
            <person name="Hornburger P."/>
            <person name="Mueller R.-W."/>
            <person name="Bruemmer F."/>
            <person name="Labrenz M."/>
            <person name="Spormann A.M."/>
            <person name="Op den Camp H."/>
            <person name="Overmann J."/>
            <person name="Amann R."/>
            <person name="Jetten M.S.M."/>
            <person name="Mascher T."/>
            <person name="Medema M.H."/>
            <person name="Devos D.P."/>
            <person name="Kaster A.-K."/>
            <person name="Ovreas L."/>
            <person name="Rohde M."/>
            <person name="Galperin M.Y."/>
            <person name="Jogler C."/>
        </authorList>
    </citation>
    <scope>NUCLEOTIDE SEQUENCE [LARGE SCALE GENOMIC DNA]</scope>
    <source>
        <strain evidence="10 11">Pan189</strain>
    </source>
</reference>
<dbReference type="GO" id="GO:0005737">
    <property type="term" value="C:cytoplasm"/>
    <property type="evidence" value="ECO:0007669"/>
    <property type="project" value="TreeGrafter"/>
</dbReference>
<name>A0A517R7H9_9PLAN</name>
<dbReference type="PANTHER" id="PTHR45953">
    <property type="entry name" value="IDURONATE 2-SULFATASE"/>
    <property type="match status" value="1"/>
</dbReference>
<dbReference type="GO" id="GO:0004423">
    <property type="term" value="F:iduronate-2-sulfatase activity"/>
    <property type="evidence" value="ECO:0007669"/>
    <property type="project" value="InterPro"/>
</dbReference>
<dbReference type="Proteomes" id="UP000317318">
    <property type="component" value="Chromosome"/>
</dbReference>
<dbReference type="PANTHER" id="PTHR45953:SF1">
    <property type="entry name" value="IDURONATE 2-SULFATASE"/>
    <property type="match status" value="1"/>
</dbReference>
<accession>A0A517R7H9</accession>
<evidence type="ECO:0000313" key="10">
    <source>
        <dbReference type="EMBL" id="QDT39844.1"/>
    </source>
</evidence>
<dbReference type="EMBL" id="CP036268">
    <property type="protein sequence ID" value="QDT39844.1"/>
    <property type="molecule type" value="Genomic_DNA"/>
</dbReference>
<dbReference type="EC" id="3.1.6.6" evidence="10"/>
<evidence type="ECO:0000256" key="2">
    <source>
        <dbReference type="ARBA" id="ARBA00008779"/>
    </source>
</evidence>
<evidence type="ECO:0000259" key="9">
    <source>
        <dbReference type="Pfam" id="PF00884"/>
    </source>
</evidence>
<evidence type="ECO:0000256" key="6">
    <source>
        <dbReference type="ARBA" id="ARBA00022837"/>
    </source>
</evidence>
<dbReference type="InterPro" id="IPR035874">
    <property type="entry name" value="IDS"/>
</dbReference>
<keyword evidence="4 8" id="KW-0732">Signal</keyword>
<feature type="signal peptide" evidence="8">
    <location>
        <begin position="1"/>
        <end position="20"/>
    </location>
</feature>
<evidence type="ECO:0000256" key="8">
    <source>
        <dbReference type="SAM" id="SignalP"/>
    </source>
</evidence>
<dbReference type="RefSeq" id="WP_145365954.1">
    <property type="nucleotide sequence ID" value="NZ_CP036268.1"/>
</dbReference>
<dbReference type="GO" id="GO:0046872">
    <property type="term" value="F:metal ion binding"/>
    <property type="evidence" value="ECO:0007669"/>
    <property type="project" value="UniProtKB-KW"/>
</dbReference>
<feature type="region of interest" description="Disordered" evidence="7">
    <location>
        <begin position="174"/>
        <end position="195"/>
    </location>
</feature>
<keyword evidence="6" id="KW-0106">Calcium</keyword>
<comment type="cofactor">
    <cofactor evidence="1">
        <name>Ca(2+)</name>
        <dbReference type="ChEBI" id="CHEBI:29108"/>
    </cofactor>
</comment>
<evidence type="ECO:0000256" key="5">
    <source>
        <dbReference type="ARBA" id="ARBA00022801"/>
    </source>
</evidence>